<name>A0AAD7CS92_MYCRO</name>
<accession>A0AAD7CS92</accession>
<keyword evidence="3" id="KW-1185">Reference proteome</keyword>
<comment type="caution">
    <text evidence="2">The sequence shown here is derived from an EMBL/GenBank/DDBJ whole genome shotgun (WGS) entry which is preliminary data.</text>
</comment>
<sequence length="648" mass="69258">MLLPTSLAVLRPHNPSSKTGYISILGHTRVPAATTSHPRDDWNAGRRFTNKESKPAVATPSRIWTRANQRSSFVLVNLQRSPLPHLSMAFIKTTAADRACRQASRAGSAPMDTLTDRIPGDNAAESESAPMNVRHAVNLESTLTIWQAPSARGAVAAPAPSPSVAPAAETAPAATDTPAPVTTAAPAAAPAPANVTTPATASTTAETPTALVPAPLVSDIITPTTIAALAPEAAGTTLATAANTIVIQETHLDVIDVNQIASPRPEPIRRDDFPPLPSPGNKTMAPVSHTEKRKGKGKAKANDKDDNGRAIPIPGADRPDYGTVDGNPRHGSYMPTPLHGHRMIMGMMLRTLFRNHPVQQRRQWDAAPHPKLLGWISDGNRNCLQMAPHLQKHIADRFNMDPTDVRVGAPVPGEGPGPDPIAWIISIPQEQADYLLDISAFNSDNGLLTFYVPYKNPISPFLCTFTCFTIPEADAALALAIIGGAIADDLAVARFVRGHRDAFPAHLTADESFARFTESVYVLAFPLRQSDAHSPMHNEEAFILLQSLLGNLSIFTVWSGTGVVLRRFLYCHLCRSVDHSTNICPAANLPGFMGPTAETIGALKQASHNVLMQGRPGEKNQGGNNKGAKGAKGKGKNREDRKGRNGRK</sequence>
<evidence type="ECO:0000313" key="3">
    <source>
        <dbReference type="Proteomes" id="UP001221757"/>
    </source>
</evidence>
<organism evidence="2 3">
    <name type="scientific">Mycena rosella</name>
    <name type="common">Pink bonnet</name>
    <name type="synonym">Agaricus rosellus</name>
    <dbReference type="NCBI Taxonomy" id="1033263"/>
    <lineage>
        <taxon>Eukaryota</taxon>
        <taxon>Fungi</taxon>
        <taxon>Dikarya</taxon>
        <taxon>Basidiomycota</taxon>
        <taxon>Agaricomycotina</taxon>
        <taxon>Agaricomycetes</taxon>
        <taxon>Agaricomycetidae</taxon>
        <taxon>Agaricales</taxon>
        <taxon>Marasmiineae</taxon>
        <taxon>Mycenaceae</taxon>
        <taxon>Mycena</taxon>
    </lineage>
</organism>
<feature type="compositionally biased region" description="Low complexity" evidence="1">
    <location>
        <begin position="619"/>
        <end position="628"/>
    </location>
</feature>
<feature type="region of interest" description="Disordered" evidence="1">
    <location>
        <begin position="263"/>
        <end position="327"/>
    </location>
</feature>
<feature type="region of interest" description="Disordered" evidence="1">
    <location>
        <begin position="32"/>
        <end position="54"/>
    </location>
</feature>
<feature type="region of interest" description="Disordered" evidence="1">
    <location>
        <begin position="156"/>
        <end position="200"/>
    </location>
</feature>
<proteinExistence type="predicted"/>
<gene>
    <name evidence="2" type="ORF">B0H17DRAFT_1144995</name>
</gene>
<evidence type="ECO:0000313" key="2">
    <source>
        <dbReference type="EMBL" id="KAJ7660498.1"/>
    </source>
</evidence>
<feature type="compositionally biased region" description="Basic and acidic residues" evidence="1">
    <location>
        <begin position="37"/>
        <end position="54"/>
    </location>
</feature>
<dbReference type="EMBL" id="JARKIE010000260">
    <property type="protein sequence ID" value="KAJ7660498.1"/>
    <property type="molecule type" value="Genomic_DNA"/>
</dbReference>
<protein>
    <submittedName>
        <fullName evidence="2">Uncharacterized protein</fullName>
    </submittedName>
</protein>
<dbReference type="AlphaFoldDB" id="A0AAD7CS92"/>
<feature type="region of interest" description="Disordered" evidence="1">
    <location>
        <begin position="613"/>
        <end position="648"/>
    </location>
</feature>
<reference evidence="2" key="1">
    <citation type="submission" date="2023-03" db="EMBL/GenBank/DDBJ databases">
        <title>Massive genome expansion in bonnet fungi (Mycena s.s.) driven by repeated elements and novel gene families across ecological guilds.</title>
        <authorList>
            <consortium name="Lawrence Berkeley National Laboratory"/>
            <person name="Harder C.B."/>
            <person name="Miyauchi S."/>
            <person name="Viragh M."/>
            <person name="Kuo A."/>
            <person name="Thoen E."/>
            <person name="Andreopoulos B."/>
            <person name="Lu D."/>
            <person name="Skrede I."/>
            <person name="Drula E."/>
            <person name="Henrissat B."/>
            <person name="Morin E."/>
            <person name="Kohler A."/>
            <person name="Barry K."/>
            <person name="LaButti K."/>
            <person name="Morin E."/>
            <person name="Salamov A."/>
            <person name="Lipzen A."/>
            <person name="Mereny Z."/>
            <person name="Hegedus B."/>
            <person name="Baldrian P."/>
            <person name="Stursova M."/>
            <person name="Weitz H."/>
            <person name="Taylor A."/>
            <person name="Grigoriev I.V."/>
            <person name="Nagy L.G."/>
            <person name="Martin F."/>
            <person name="Kauserud H."/>
        </authorList>
    </citation>
    <scope>NUCLEOTIDE SEQUENCE</scope>
    <source>
        <strain evidence="2">CBHHK067</strain>
    </source>
</reference>
<dbReference type="Proteomes" id="UP001221757">
    <property type="component" value="Unassembled WGS sequence"/>
</dbReference>
<evidence type="ECO:0000256" key="1">
    <source>
        <dbReference type="SAM" id="MobiDB-lite"/>
    </source>
</evidence>
<feature type="compositionally biased region" description="Basic and acidic residues" evidence="1">
    <location>
        <begin position="636"/>
        <end position="648"/>
    </location>
</feature>